<dbReference type="Gene3D" id="3.30.70.1230">
    <property type="entry name" value="Nucleotide cyclase"/>
    <property type="match status" value="2"/>
</dbReference>
<dbReference type="InterPro" id="IPR041664">
    <property type="entry name" value="AAA_16"/>
</dbReference>
<sequence length="2468" mass="268646">MQSEEGTTPKRPRLTLASVRARTKARTDFALQVLAASQAALDATDALLAASDALLAAPRPSTGAKSQSNEPTFNPAVIPPEACEASDSSDDSETQSSDLDAREEVEQQQQQRHQQLTLQQPQPQPQQIHAPITSKSQIPIFPQSAPPASLVKNGKEVAEDGSDSSSAEESSEAGSESGSGSGSGSSSHEITDSELATTSTSNVGSDASNKNSALSVNVVIKGDQPPPSQLAKLPLSGSIVSGSFDTKTPIPQFIGTSPRGDEGATSALASKSSSPSLGILTSDEDEDMDTGSSLEDDSSEESSSIESGSSSSAASDGPSESAATSINDKSTTTPSESDAYVDELIGEIRGGVSGSIKGNSAVSQAQLAALFQKQPDQQVQTPTPAKTNPLAPAAPPQLNAPQTLPQMKDQPPAPVATQLKAPQTLPQMKVQQSIPQPTPLAPPSQPQTILQAAMVPQQSKPHPQVVPHPKWSLPPGLEDDDDDEESASDDESSEEDSSEEDSELESSSGSGMSDQAAVTPSAERPSSETPSDKPSETNTSSDIEEDDYVEELLSELKETKGGLLFPTPHAPMPKGMSASVVTASTASVTTASTAPPTIKQQQPPIMRIAPPQPIEDDEDDDDDSEEDSDDDDDSDEDSDDSSAESSDDVESGDEGEEDDEYVDELLKELQATKPSSLVPEHKFPAPMTGIKPEANVVPTGIVKDRIIQAVGSETDDDVSDIASSSSEYDSSDSDLFSTDGEEEESSDDDDIGGSSGGLISSDEYTTDGDDDDDDEYVDDLLNELQAPRVAAPAKPKASPAQPPMLPTGPGGFPMPPMGLPMMAAPLPGEGLNLEAIRSELEKVGRAVMTQKSGEAFVARAQILASINQLSSHVPNCVLDFLGKEIRAEMERKKRKADKKEKAAEGGGKHKMIDLVSSGDDMSEVSDLSSLDISEPEEDTGVGFFIDTSGVNLGDSDADRAPENAEDVSPKQEVQTPVAMMRRKSEEALDEMFRKAREDGSVNKSVADLSEDIDNIFNSSNDYGLTKAKAGSRSSYGSIGSMESSTGSSGSRDFLRKSRNHRGSTAGSISWGLEGKLPSVSRFECALLFVDISGFTKLSIVTLYSSRLIDLLHRIATSDGRLSWQTLLDPETLSKVINSYFQLIVSKIYEFNGDIQKFAGDAIFAEWRCTDKDPMDFCVAAATACASQIVDECSDFPVMAGGAQNRNGEPISSLNVHCALGSGQMIGIHVGDNTRRREYLFLGEPIDQLTWGADLAKHGELVVSPEAFRSLSLAGVLDFNIRPSESEPAIIAKRCVTMFRSEFLKDYRVSRAEYARSRGVTGHVEGLEVEDLKTYQKLMALYVHPVIAAMHMDQTSKMKTKSSAQERHREEAELRRVYIMFIHPLITISEDNDYAVDLLNEIMNLTSTQLERYCGHLRQMIVDDKGLVLIGTFGLRGSTFPNMVAERALPATIALHNALQSQLGVDNRIGATFGEVYCGAVGGVKRHEYAVLGPSANLAARLMGNKNNPGILVECNIRRMASRKYAFNALPPVKAKGYAEPVPIFEPLSPLERSWGRIQPNFVGREQEIKALMGMARDIVSQEEPQSRLVFVASQSGMGKSTMVAHAIEHIRRLIGDNTRRLVITKQVGKESHSLVPFGMFRSILLDVLANFAASTDDKSQASGVSGFSAQSLSLQSLSCRSQGSSTALSLAKSEELLKVLCRELNAPSGFVDHILHHLSGKGSSKLPSGKAPSMKSMVSFMERAFRRCTQETKIVVVALDDVQYIDEMTWKVLRRVFEDCDNVLMICAFDLSRSRDLKVEADFWQVLNQKYRPSGHFVPMELAGLGKEEITVMTMKTLGLQREEVPHDLLNEVLIQSGGMPHFANEFLELVKRRQFTEMMDGRAPKASSGGETSMMGPNALGSVPEIILHRIDSFDVGVRNILNIAAVLGKSFTLKEVIAVLKENHDMREDILEKEAIKSLEMAVNEGILRMEQDPDAEDEEEESKARDAKGKPESSIYSFYHGIWQTTILSLMLDARKRDVHSKIAMSMEKGKGMEDGDFAFQMKLLGHWKYSGNTSKLTELALDVGKRFEQKLGMPTQSIRVYEEALDAWKSDKPTEQVGGICFDGLGATAPEELEHISALHVALGRAFNGAQRNADSALSFHDALQILRRPKQAENVTDRSVAFPAYCGLYECIKAKYIVQDNSNRYEQLLIKKFLEDTKNHSETFHHAHALTCQIDLYRRGGEMDKAVGIHKLLYNVYDHVKHSKKLRDTYGSDEAAVSFANSAMWYWHLGDKEAALDACRFVIGKLMPKMDRSDVHQSFVMMYPVVLVMKDTGVAAQARKHFDRLVVKPFSTFFGEGKSSFFLPVYEPIMMLLHLVGTSDLDEDTLEEYAEWALDRDRLSFGTLANRRLGALGRCADSLSAEICFLLAERIDEEETRNVLIEHGREIGQEALVFNAEQELVDAERQVAQLLEKYESLITEMDE</sequence>
<feature type="compositionally biased region" description="Low complexity" evidence="4">
    <location>
        <begin position="720"/>
        <end position="737"/>
    </location>
</feature>
<dbReference type="GO" id="GO:0004016">
    <property type="term" value="F:adenylate cyclase activity"/>
    <property type="evidence" value="ECO:0007669"/>
    <property type="project" value="TreeGrafter"/>
</dbReference>
<keyword evidence="2" id="KW-0067">ATP-binding</keyword>
<dbReference type="PANTHER" id="PTHR16305">
    <property type="entry name" value="TESTICULAR SOLUBLE ADENYLYL CYCLASE"/>
    <property type="match status" value="1"/>
</dbReference>
<feature type="region of interest" description="Disordered" evidence="4">
    <location>
        <begin position="953"/>
        <end position="974"/>
    </location>
</feature>
<feature type="compositionally biased region" description="Low complexity" evidence="4">
    <location>
        <begin position="301"/>
        <end position="322"/>
    </location>
</feature>
<dbReference type="EMBL" id="CAICTM010001397">
    <property type="protein sequence ID" value="CAB9523286.1"/>
    <property type="molecule type" value="Genomic_DNA"/>
</dbReference>
<feature type="compositionally biased region" description="Acidic residues" evidence="4">
    <location>
        <begin position="1975"/>
        <end position="1984"/>
    </location>
</feature>
<feature type="compositionally biased region" description="Acidic residues" evidence="4">
    <location>
        <begin position="764"/>
        <end position="781"/>
    </location>
</feature>
<keyword evidence="3" id="KW-0175">Coiled coil</keyword>
<dbReference type="OrthoDB" id="195026at2759"/>
<feature type="compositionally biased region" description="Polar residues" evidence="4">
    <location>
        <begin position="63"/>
        <end position="72"/>
    </location>
</feature>
<feature type="compositionally biased region" description="Low complexity" evidence="4">
    <location>
        <begin position="163"/>
        <end position="176"/>
    </location>
</feature>
<dbReference type="PROSITE" id="PS50035">
    <property type="entry name" value="PLD"/>
    <property type="match status" value="1"/>
</dbReference>
<feature type="compositionally biased region" description="Polar residues" evidence="4">
    <location>
        <begin position="323"/>
        <end position="336"/>
    </location>
</feature>
<feature type="compositionally biased region" description="Low complexity" evidence="4">
    <location>
        <begin position="505"/>
        <end position="514"/>
    </location>
</feature>
<feature type="region of interest" description="Disordered" evidence="4">
    <location>
        <begin position="1027"/>
        <end position="1065"/>
    </location>
</feature>
<feature type="compositionally biased region" description="Polar residues" evidence="4">
    <location>
        <begin position="194"/>
        <end position="215"/>
    </location>
</feature>
<feature type="compositionally biased region" description="Acidic residues" evidence="4">
    <location>
        <begin position="614"/>
        <end position="663"/>
    </location>
</feature>
<feature type="compositionally biased region" description="Low complexity" evidence="4">
    <location>
        <begin position="264"/>
        <end position="281"/>
    </location>
</feature>
<dbReference type="Gene3D" id="3.40.50.300">
    <property type="entry name" value="P-loop containing nucleotide triphosphate hydrolases"/>
    <property type="match status" value="1"/>
</dbReference>
<feature type="compositionally biased region" description="Pro residues" evidence="4">
    <location>
        <begin position="436"/>
        <end position="445"/>
    </location>
</feature>
<dbReference type="Pfam" id="PF13191">
    <property type="entry name" value="AAA_16"/>
    <property type="match status" value="1"/>
</dbReference>
<dbReference type="InterPro" id="IPR029787">
    <property type="entry name" value="Nucleotide_cyclase"/>
</dbReference>
<keyword evidence="1" id="KW-0547">Nucleotide-binding</keyword>
<organism evidence="7 8">
    <name type="scientific">Seminavis robusta</name>
    <dbReference type="NCBI Taxonomy" id="568900"/>
    <lineage>
        <taxon>Eukaryota</taxon>
        <taxon>Sar</taxon>
        <taxon>Stramenopiles</taxon>
        <taxon>Ochrophyta</taxon>
        <taxon>Bacillariophyta</taxon>
        <taxon>Bacillariophyceae</taxon>
        <taxon>Bacillariophycidae</taxon>
        <taxon>Naviculales</taxon>
        <taxon>Naviculaceae</taxon>
        <taxon>Seminavis</taxon>
    </lineage>
</organism>
<feature type="compositionally biased region" description="Acidic residues" evidence="4">
    <location>
        <begin position="542"/>
        <end position="553"/>
    </location>
</feature>
<feature type="region of interest" description="Disordered" evidence="4">
    <location>
        <begin position="59"/>
        <end position="342"/>
    </location>
</feature>
<evidence type="ECO:0000256" key="2">
    <source>
        <dbReference type="ARBA" id="ARBA00022840"/>
    </source>
</evidence>
<feature type="compositionally biased region" description="Low complexity" evidence="4">
    <location>
        <begin position="387"/>
        <end position="406"/>
    </location>
</feature>
<evidence type="ECO:0000259" key="6">
    <source>
        <dbReference type="PROSITE" id="PS50125"/>
    </source>
</evidence>
<dbReference type="InterPro" id="IPR001054">
    <property type="entry name" value="A/G_cyclase"/>
</dbReference>
<feature type="domain" description="PLD phosphodiesterase" evidence="5">
    <location>
        <begin position="1415"/>
        <end position="1438"/>
    </location>
</feature>
<dbReference type="SUPFAM" id="SSF52540">
    <property type="entry name" value="P-loop containing nucleoside triphosphate hydrolases"/>
    <property type="match status" value="1"/>
</dbReference>
<keyword evidence="8" id="KW-1185">Reference proteome</keyword>
<feature type="coiled-coil region" evidence="3">
    <location>
        <begin position="2438"/>
        <end position="2465"/>
    </location>
</feature>
<feature type="region of interest" description="Disordered" evidence="4">
    <location>
        <begin position="373"/>
        <end position="810"/>
    </location>
</feature>
<feature type="compositionally biased region" description="Acidic residues" evidence="4">
    <location>
        <begin position="739"/>
        <end position="751"/>
    </location>
</feature>
<evidence type="ECO:0000259" key="5">
    <source>
        <dbReference type="PROSITE" id="PS50035"/>
    </source>
</evidence>
<feature type="compositionally biased region" description="Acidic residues" evidence="4">
    <location>
        <begin position="282"/>
        <end position="300"/>
    </location>
</feature>
<feature type="compositionally biased region" description="Polar residues" evidence="4">
    <location>
        <begin position="420"/>
        <end position="431"/>
    </location>
</feature>
<feature type="compositionally biased region" description="Low complexity" evidence="4">
    <location>
        <begin position="1030"/>
        <end position="1050"/>
    </location>
</feature>
<dbReference type="InterPro" id="IPR001736">
    <property type="entry name" value="PLipase_D/transphosphatidylase"/>
</dbReference>
<feature type="compositionally biased region" description="Low complexity" evidence="4">
    <location>
        <begin position="107"/>
        <end position="127"/>
    </location>
</feature>
<name>A0A9N8HRH8_9STRA</name>
<feature type="region of interest" description="Disordered" evidence="4">
    <location>
        <begin position="890"/>
        <end position="913"/>
    </location>
</feature>
<dbReference type="Proteomes" id="UP001153069">
    <property type="component" value="Unassembled WGS sequence"/>
</dbReference>
<accession>A0A9N8HRH8</accession>
<comment type="caution">
    <text evidence="7">The sequence shown here is derived from an EMBL/GenBank/DDBJ whole genome shotgun (WGS) entry which is preliminary data.</text>
</comment>
<protein>
    <submittedName>
        <fullName evidence="7">Cyclase type 10</fullName>
    </submittedName>
</protein>
<dbReference type="PANTHER" id="PTHR16305:SF28">
    <property type="entry name" value="GUANYLATE CYCLASE DOMAIN-CONTAINING PROTEIN"/>
    <property type="match status" value="1"/>
</dbReference>
<dbReference type="GO" id="GO:0035556">
    <property type="term" value="P:intracellular signal transduction"/>
    <property type="evidence" value="ECO:0007669"/>
    <property type="project" value="InterPro"/>
</dbReference>
<reference evidence="7" key="1">
    <citation type="submission" date="2020-06" db="EMBL/GenBank/DDBJ databases">
        <authorList>
            <consortium name="Plant Systems Biology data submission"/>
        </authorList>
    </citation>
    <scope>NUCLEOTIDE SEQUENCE</scope>
    <source>
        <strain evidence="7">D6</strain>
    </source>
</reference>
<evidence type="ECO:0000313" key="8">
    <source>
        <dbReference type="Proteomes" id="UP001153069"/>
    </source>
</evidence>
<feature type="compositionally biased region" description="Low complexity" evidence="4">
    <location>
        <begin position="577"/>
        <end position="594"/>
    </location>
</feature>
<feature type="compositionally biased region" description="Basic and acidic residues" evidence="4">
    <location>
        <begin position="890"/>
        <end position="912"/>
    </location>
</feature>
<dbReference type="CDD" id="cd07302">
    <property type="entry name" value="CHD"/>
    <property type="match status" value="2"/>
</dbReference>
<dbReference type="GO" id="GO:0005737">
    <property type="term" value="C:cytoplasm"/>
    <property type="evidence" value="ECO:0007669"/>
    <property type="project" value="TreeGrafter"/>
</dbReference>
<dbReference type="GO" id="GO:0005524">
    <property type="term" value="F:ATP binding"/>
    <property type="evidence" value="ECO:0007669"/>
    <property type="project" value="UniProtKB-KW"/>
</dbReference>
<evidence type="ECO:0000256" key="1">
    <source>
        <dbReference type="ARBA" id="ARBA00022741"/>
    </source>
</evidence>
<gene>
    <name evidence="7" type="ORF">SEMRO_1399_G269340.1</name>
</gene>
<proteinExistence type="predicted"/>
<evidence type="ECO:0000256" key="3">
    <source>
        <dbReference type="SAM" id="Coils"/>
    </source>
</evidence>
<feature type="compositionally biased region" description="Low complexity" evidence="4">
    <location>
        <begin position="785"/>
        <end position="799"/>
    </location>
</feature>
<feature type="region of interest" description="Disordered" evidence="4">
    <location>
        <begin position="1972"/>
        <end position="1992"/>
    </location>
</feature>
<dbReference type="PROSITE" id="PS50125">
    <property type="entry name" value="GUANYLATE_CYCLASE_2"/>
    <property type="match status" value="2"/>
</dbReference>
<dbReference type="SUPFAM" id="SSF55073">
    <property type="entry name" value="Nucleotide cyclase"/>
    <property type="match status" value="2"/>
</dbReference>
<dbReference type="GO" id="GO:0009190">
    <property type="term" value="P:cyclic nucleotide biosynthetic process"/>
    <property type="evidence" value="ECO:0007669"/>
    <property type="project" value="InterPro"/>
</dbReference>
<feature type="compositionally biased region" description="Pro residues" evidence="4">
    <location>
        <begin position="800"/>
        <end position="810"/>
    </location>
</feature>
<feature type="domain" description="Guanylate cyclase" evidence="6">
    <location>
        <begin position="1395"/>
        <end position="1502"/>
    </location>
</feature>
<evidence type="ECO:0000313" key="7">
    <source>
        <dbReference type="EMBL" id="CAB9523286.1"/>
    </source>
</evidence>
<evidence type="ECO:0000256" key="4">
    <source>
        <dbReference type="SAM" id="MobiDB-lite"/>
    </source>
</evidence>
<dbReference type="InterPro" id="IPR027417">
    <property type="entry name" value="P-loop_NTPase"/>
</dbReference>
<feature type="compositionally biased region" description="Acidic residues" evidence="4">
    <location>
        <begin position="477"/>
        <end position="504"/>
    </location>
</feature>
<feature type="domain" description="Guanylate cyclase" evidence="6">
    <location>
        <begin position="1085"/>
        <end position="1246"/>
    </location>
</feature>
<feature type="compositionally biased region" description="Polar residues" evidence="4">
    <location>
        <begin position="374"/>
        <end position="386"/>
    </location>
</feature>